<dbReference type="Proteomes" id="UP000765509">
    <property type="component" value="Unassembled WGS sequence"/>
</dbReference>
<sequence>MRLKQDFILTAVRREVNCRRLTQDSPCCSLVSTPASILDHSESVLVFNYYPPGKSSHQPVSATNPVYQPLQPCGSPSPPAIPGQMIKNTYNLHGRGHFKYLIEGYRSVCLYFFKGRHWYSNFDVFWAKVASGRIVPLNNLSQQANFPSNRSKRRSSKLLPRHF</sequence>
<protein>
    <submittedName>
        <fullName evidence="1">Uncharacterized protein</fullName>
    </submittedName>
</protein>
<evidence type="ECO:0000313" key="1">
    <source>
        <dbReference type="EMBL" id="MBW0574860.1"/>
    </source>
</evidence>
<reference evidence="1" key="1">
    <citation type="submission" date="2021-03" db="EMBL/GenBank/DDBJ databases">
        <title>Draft genome sequence of rust myrtle Austropuccinia psidii MF-1, a brazilian biotype.</title>
        <authorList>
            <person name="Quecine M.C."/>
            <person name="Pachon D.M.R."/>
            <person name="Bonatelli M.L."/>
            <person name="Correr F.H."/>
            <person name="Franceschini L.M."/>
            <person name="Leite T.F."/>
            <person name="Margarido G.R.A."/>
            <person name="Almeida C.A."/>
            <person name="Ferrarezi J.A."/>
            <person name="Labate C.A."/>
        </authorList>
    </citation>
    <scope>NUCLEOTIDE SEQUENCE</scope>
    <source>
        <strain evidence="1">MF-1</strain>
    </source>
</reference>
<comment type="caution">
    <text evidence="1">The sequence shown here is derived from an EMBL/GenBank/DDBJ whole genome shotgun (WGS) entry which is preliminary data.</text>
</comment>
<keyword evidence="2" id="KW-1185">Reference proteome</keyword>
<proteinExistence type="predicted"/>
<evidence type="ECO:0000313" key="2">
    <source>
        <dbReference type="Proteomes" id="UP000765509"/>
    </source>
</evidence>
<dbReference type="AlphaFoldDB" id="A0A9Q3K4P6"/>
<name>A0A9Q3K4P6_9BASI</name>
<dbReference type="EMBL" id="AVOT02095082">
    <property type="protein sequence ID" value="MBW0574860.1"/>
    <property type="molecule type" value="Genomic_DNA"/>
</dbReference>
<gene>
    <name evidence="1" type="ORF">O181_114575</name>
</gene>
<accession>A0A9Q3K4P6</accession>
<organism evidence="1 2">
    <name type="scientific">Austropuccinia psidii MF-1</name>
    <dbReference type="NCBI Taxonomy" id="1389203"/>
    <lineage>
        <taxon>Eukaryota</taxon>
        <taxon>Fungi</taxon>
        <taxon>Dikarya</taxon>
        <taxon>Basidiomycota</taxon>
        <taxon>Pucciniomycotina</taxon>
        <taxon>Pucciniomycetes</taxon>
        <taxon>Pucciniales</taxon>
        <taxon>Sphaerophragmiaceae</taxon>
        <taxon>Austropuccinia</taxon>
    </lineage>
</organism>